<evidence type="ECO:0000313" key="7">
    <source>
        <dbReference type="EMBL" id="ODQ69646.1"/>
    </source>
</evidence>
<evidence type="ECO:0000256" key="4">
    <source>
        <dbReference type="ARBA" id="ARBA00022963"/>
    </source>
</evidence>
<gene>
    <name evidence="7" type="ORF">LIPSTDRAFT_6839</name>
</gene>
<keyword evidence="8" id="KW-1185">Reference proteome</keyword>
<name>A0A1E3PW47_LIPST</name>
<dbReference type="InterPro" id="IPR019826">
    <property type="entry name" value="Carboxylesterase_B_AS"/>
</dbReference>
<dbReference type="GO" id="GO:0004806">
    <property type="term" value="F:triacylglycerol lipase activity"/>
    <property type="evidence" value="ECO:0007669"/>
    <property type="project" value="UniProtKB-EC"/>
</dbReference>
<proteinExistence type="inferred from homology"/>
<evidence type="ECO:0000259" key="6">
    <source>
        <dbReference type="Pfam" id="PF00135"/>
    </source>
</evidence>
<evidence type="ECO:0000313" key="8">
    <source>
        <dbReference type="Proteomes" id="UP000094385"/>
    </source>
</evidence>
<dbReference type="InterPro" id="IPR002018">
    <property type="entry name" value="CarbesteraseB"/>
</dbReference>
<evidence type="ECO:0000256" key="3">
    <source>
        <dbReference type="ARBA" id="ARBA00022801"/>
    </source>
</evidence>
<dbReference type="Pfam" id="PF00135">
    <property type="entry name" value="COesterase"/>
    <property type="match status" value="1"/>
</dbReference>
<protein>
    <recommendedName>
        <fullName evidence="5">Carboxylic ester hydrolase</fullName>
        <ecNumber evidence="5">3.1.1.-</ecNumber>
    </recommendedName>
</protein>
<dbReference type="GO" id="GO:0016042">
    <property type="term" value="P:lipid catabolic process"/>
    <property type="evidence" value="ECO:0007669"/>
    <property type="project" value="UniProtKB-KW"/>
</dbReference>
<dbReference type="Gene3D" id="3.40.50.1820">
    <property type="entry name" value="alpha/beta hydrolase"/>
    <property type="match status" value="1"/>
</dbReference>
<keyword evidence="4" id="KW-0443">Lipid metabolism</keyword>
<dbReference type="OrthoDB" id="3977998at2759"/>
<reference evidence="7 8" key="1">
    <citation type="journal article" date="2016" name="Proc. Natl. Acad. Sci. U.S.A.">
        <title>Comparative genomics of biotechnologically important yeasts.</title>
        <authorList>
            <person name="Riley R."/>
            <person name="Haridas S."/>
            <person name="Wolfe K.H."/>
            <person name="Lopes M.R."/>
            <person name="Hittinger C.T."/>
            <person name="Goeker M."/>
            <person name="Salamov A.A."/>
            <person name="Wisecaver J.H."/>
            <person name="Long T.M."/>
            <person name="Calvey C.H."/>
            <person name="Aerts A.L."/>
            <person name="Barry K.W."/>
            <person name="Choi C."/>
            <person name="Clum A."/>
            <person name="Coughlan A.Y."/>
            <person name="Deshpande S."/>
            <person name="Douglass A.P."/>
            <person name="Hanson S.J."/>
            <person name="Klenk H.-P."/>
            <person name="LaButti K.M."/>
            <person name="Lapidus A."/>
            <person name="Lindquist E.A."/>
            <person name="Lipzen A.M."/>
            <person name="Meier-Kolthoff J.P."/>
            <person name="Ohm R.A."/>
            <person name="Otillar R.P."/>
            <person name="Pangilinan J.L."/>
            <person name="Peng Y."/>
            <person name="Rokas A."/>
            <person name="Rosa C.A."/>
            <person name="Scheuner C."/>
            <person name="Sibirny A.A."/>
            <person name="Slot J.C."/>
            <person name="Stielow J.B."/>
            <person name="Sun H."/>
            <person name="Kurtzman C.P."/>
            <person name="Blackwell M."/>
            <person name="Grigoriev I.V."/>
            <person name="Jeffries T.W."/>
        </authorList>
    </citation>
    <scope>NUCLEOTIDE SEQUENCE [LARGE SCALE GENOMIC DNA]</scope>
    <source>
        <strain evidence="7 8">NRRL Y-11557</strain>
    </source>
</reference>
<dbReference type="SUPFAM" id="SSF53474">
    <property type="entry name" value="alpha/beta-Hydrolases"/>
    <property type="match status" value="1"/>
</dbReference>
<sequence length="578" mass="62541">MILLGIALLHGLARIGAATSTISSPASSLPIVDLGYTLHRATLNFSDPYHYYNFSNIRFGKAPVGDFRFQAPLPPSKSRNKTVNDGQQGVICPQATPGWIDVAGLYLTGTTDLAVLAAVQTEERLNRTPANIPAPDPRTSEDCLFLDVIVPTAIYDSTHAKCKRQPGCKSTGNGSTGAPVIIWIFGGGYTYGDKTNPAAPAGLLSESEVHGGIIFVAMNYRLGLFGFLAGELGITPNAGILDQRLAMEWVQEYIHLFGGDPNQVTIMGESSGGGSVLYHITAYGGNGGKLPFQRGILQSPATNQPLKTAQQRDIYQQTLSEASSVTSSRISTVQELKSLSFENLYATNYMVVGNSDYGSFTYNPGPDRFYVPDFPSRLLSEGRFDHSILIMVGHNINEGAIFSSPFITTQADYVTAVEQIIPGASQEVIAYVTETLYPNVLNGSFSYTTQNERFALTLSDLYITCNTRFLALAFKGLAYSYLFSVPPGYHGVDVAYTFNDGPAKDEGYPVNATLAGIFQNYIGTFAATGSPNYAGLPYFPRYGANTTVLDVNVTNLGSRLVDPMANQRCTYWYTTPYA</sequence>
<comment type="similarity">
    <text evidence="2 5">Belongs to the type-B carboxylesterase/lipase family.</text>
</comment>
<evidence type="ECO:0000256" key="2">
    <source>
        <dbReference type="ARBA" id="ARBA00005964"/>
    </source>
</evidence>
<dbReference type="EC" id="3.1.1.-" evidence="5"/>
<dbReference type="Proteomes" id="UP000094385">
    <property type="component" value="Unassembled WGS sequence"/>
</dbReference>
<dbReference type="InterPro" id="IPR050309">
    <property type="entry name" value="Type-B_Carboxylest/Lipase"/>
</dbReference>
<dbReference type="PANTHER" id="PTHR11559">
    <property type="entry name" value="CARBOXYLESTERASE"/>
    <property type="match status" value="1"/>
</dbReference>
<dbReference type="PROSITE" id="PS00122">
    <property type="entry name" value="CARBOXYLESTERASE_B_1"/>
    <property type="match status" value="1"/>
</dbReference>
<feature type="domain" description="Carboxylesterase type B" evidence="6">
    <location>
        <begin position="50"/>
        <end position="572"/>
    </location>
</feature>
<keyword evidence="5" id="KW-0732">Signal</keyword>
<dbReference type="EMBL" id="KV454303">
    <property type="protein sequence ID" value="ODQ69646.1"/>
    <property type="molecule type" value="Genomic_DNA"/>
</dbReference>
<evidence type="ECO:0000256" key="5">
    <source>
        <dbReference type="RuleBase" id="RU361235"/>
    </source>
</evidence>
<dbReference type="AlphaFoldDB" id="A0A1E3PW47"/>
<dbReference type="STRING" id="675824.A0A1E3PW47"/>
<accession>A0A1E3PW47</accession>
<comment type="catalytic activity">
    <reaction evidence="1">
        <text>a triacylglycerol + H2O = a diacylglycerol + a fatty acid + H(+)</text>
        <dbReference type="Rhea" id="RHEA:12044"/>
        <dbReference type="ChEBI" id="CHEBI:15377"/>
        <dbReference type="ChEBI" id="CHEBI:15378"/>
        <dbReference type="ChEBI" id="CHEBI:17855"/>
        <dbReference type="ChEBI" id="CHEBI:18035"/>
        <dbReference type="ChEBI" id="CHEBI:28868"/>
        <dbReference type="EC" id="3.1.1.3"/>
    </reaction>
</comment>
<organism evidence="7 8">
    <name type="scientific">Lipomyces starkeyi NRRL Y-11557</name>
    <dbReference type="NCBI Taxonomy" id="675824"/>
    <lineage>
        <taxon>Eukaryota</taxon>
        <taxon>Fungi</taxon>
        <taxon>Dikarya</taxon>
        <taxon>Ascomycota</taxon>
        <taxon>Saccharomycotina</taxon>
        <taxon>Lipomycetes</taxon>
        <taxon>Lipomycetales</taxon>
        <taxon>Lipomycetaceae</taxon>
        <taxon>Lipomyces</taxon>
    </lineage>
</organism>
<feature type="chain" id="PRO_5009027360" description="Carboxylic ester hydrolase" evidence="5">
    <location>
        <begin position="19"/>
        <end position="578"/>
    </location>
</feature>
<dbReference type="InterPro" id="IPR019819">
    <property type="entry name" value="Carboxylesterase_B_CS"/>
</dbReference>
<keyword evidence="3 5" id="KW-0378">Hydrolase</keyword>
<keyword evidence="4" id="KW-0442">Lipid degradation</keyword>
<evidence type="ECO:0000256" key="1">
    <source>
        <dbReference type="ARBA" id="ARBA00001024"/>
    </source>
</evidence>
<dbReference type="PROSITE" id="PS00941">
    <property type="entry name" value="CARBOXYLESTERASE_B_2"/>
    <property type="match status" value="1"/>
</dbReference>
<dbReference type="InterPro" id="IPR029058">
    <property type="entry name" value="AB_hydrolase_fold"/>
</dbReference>
<feature type="signal peptide" evidence="5">
    <location>
        <begin position="1"/>
        <end position="18"/>
    </location>
</feature>